<keyword evidence="5" id="KW-0997">Cell inner membrane</keyword>
<dbReference type="InterPro" id="IPR016039">
    <property type="entry name" value="Thiolase-like"/>
</dbReference>
<gene>
    <name evidence="15" type="ORF">SAMN04488498_104303</name>
</gene>
<dbReference type="SUPFAM" id="SSF53901">
    <property type="entry name" value="Thiolase-like"/>
    <property type="match status" value="2"/>
</dbReference>
<dbReference type="InterPro" id="IPR000794">
    <property type="entry name" value="Beta-ketoacyl_synthase"/>
</dbReference>
<accession>A0A1I3Y9U5</accession>
<dbReference type="GO" id="GO:0004315">
    <property type="term" value="F:3-oxoacyl-[acyl-carrier-protein] synthase activity"/>
    <property type="evidence" value="ECO:0007669"/>
    <property type="project" value="InterPro"/>
</dbReference>
<evidence type="ECO:0000256" key="13">
    <source>
        <dbReference type="RuleBase" id="RU003694"/>
    </source>
</evidence>
<dbReference type="Gene3D" id="3.40.47.10">
    <property type="match status" value="2"/>
</dbReference>
<dbReference type="InterPro" id="IPR014031">
    <property type="entry name" value="Ketoacyl_synth_C"/>
</dbReference>
<reference evidence="15 16" key="1">
    <citation type="submission" date="2016-10" db="EMBL/GenBank/DDBJ databases">
        <authorList>
            <person name="Varghese N."/>
            <person name="Submissions S."/>
        </authorList>
    </citation>
    <scope>NUCLEOTIDE SEQUENCE [LARGE SCALE GENOMIC DNA]</scope>
    <source>
        <strain evidence="15 16">DSM 21822</strain>
    </source>
</reference>
<dbReference type="InterPro" id="IPR020841">
    <property type="entry name" value="PKS_Beta-ketoAc_synthase_dom"/>
</dbReference>
<comment type="subcellular location">
    <subcellularLocation>
        <location evidence="1">Cell inner membrane</location>
    </subcellularLocation>
</comment>
<comment type="similarity">
    <text evidence="2 13">Belongs to the thiolase-like superfamily. Beta-ketoacyl-ACP synthases family.</text>
</comment>
<evidence type="ECO:0000256" key="11">
    <source>
        <dbReference type="ARBA" id="ARBA00039445"/>
    </source>
</evidence>
<dbReference type="PROSITE" id="PS00098">
    <property type="entry name" value="THIOLASE_1"/>
    <property type="match status" value="1"/>
</dbReference>
<evidence type="ECO:0000256" key="2">
    <source>
        <dbReference type="ARBA" id="ARBA00008467"/>
    </source>
</evidence>
<evidence type="ECO:0000256" key="3">
    <source>
        <dbReference type="ARBA" id="ARBA00022458"/>
    </source>
</evidence>
<dbReference type="Proteomes" id="UP000323300">
    <property type="component" value="Unassembled WGS sequence"/>
</dbReference>
<dbReference type="GO" id="GO:0006633">
    <property type="term" value="P:fatty acid biosynthetic process"/>
    <property type="evidence" value="ECO:0007669"/>
    <property type="project" value="InterPro"/>
</dbReference>
<dbReference type="RefSeq" id="WP_149759973.1">
    <property type="nucleotide sequence ID" value="NZ_BSPE01000007.1"/>
</dbReference>
<proteinExistence type="inferred from homology"/>
<dbReference type="PANTHER" id="PTHR11712:SF352">
    <property type="entry name" value="3-OXOACYL-[ACYL-CARRIER-PROTEIN] SYNTHASE"/>
    <property type="match status" value="1"/>
</dbReference>
<dbReference type="EMBL" id="FOSL01000004">
    <property type="protein sequence ID" value="SFK28737.1"/>
    <property type="molecule type" value="Genomic_DNA"/>
</dbReference>
<dbReference type="PROSITE" id="PS00606">
    <property type="entry name" value="KS3_1"/>
    <property type="match status" value="1"/>
</dbReference>
<keyword evidence="3" id="KW-0536">Nodulation</keyword>
<dbReference type="PROSITE" id="PS52004">
    <property type="entry name" value="KS3_2"/>
    <property type="match status" value="1"/>
</dbReference>
<dbReference type="Pfam" id="PF02801">
    <property type="entry name" value="Ketoacyl-synt_C"/>
    <property type="match status" value="1"/>
</dbReference>
<dbReference type="InterPro" id="IPR018201">
    <property type="entry name" value="Ketoacyl_synth_AS"/>
</dbReference>
<keyword evidence="6 13" id="KW-0808">Transferase</keyword>
<evidence type="ECO:0000256" key="8">
    <source>
        <dbReference type="ARBA" id="ARBA00022989"/>
    </source>
</evidence>
<dbReference type="AlphaFoldDB" id="A0A1I3Y9U5"/>
<evidence type="ECO:0000256" key="9">
    <source>
        <dbReference type="ARBA" id="ARBA00023136"/>
    </source>
</evidence>
<evidence type="ECO:0000313" key="15">
    <source>
        <dbReference type="EMBL" id="SFK28737.1"/>
    </source>
</evidence>
<keyword evidence="9" id="KW-0472">Membrane</keyword>
<comment type="function">
    <text evidence="10">Proposed to synthesize NOD factor fatty acyl chain. Involved in the synthesis of a highly unsaturated fatty acid moiety, which forms part of a lipo-oligosaccharide that is responsible for host specificity.</text>
</comment>
<evidence type="ECO:0000256" key="10">
    <source>
        <dbReference type="ARBA" id="ARBA00037576"/>
    </source>
</evidence>
<evidence type="ECO:0000256" key="12">
    <source>
        <dbReference type="ARBA" id="ARBA00041756"/>
    </source>
</evidence>
<dbReference type="OrthoDB" id="9808669at2"/>
<sequence>MTSPRIVITGMGGLCALGTDVPAIWDAMRSGRSGIGEITTTPLYDLKVRIGAEIKELPDHGLDRRRLVTMDRFSLLAVIAAGEAMRQAGITIDAVSASRAGAVVGTGIYGGKTAEDNYRAVLVEGRPRADVFTVPRIMPGAPAGQVSMQYGLRGPVFGVTSACSSSNHALASAADQLRLGRADIMIAGGTDAPLVFGVLKGWEALRALARETCRPFSADRDGLVIGEGAGMAVLETFEHATARGATILAELAGAGLSGDATDIVAPTVEGPTAAMLACLADAGLAPEEVDYINAHGTGTTANDQIETTAIRRVFGKHADSLSVSSTKSMHAHCMGASGALEMIACVMAIRDGIVPPTANYRQPDPGCDLDVTPNVAKVRPVRAAISNGFAFGGTNSTVAFKAV</sequence>
<dbReference type="Pfam" id="PF00109">
    <property type="entry name" value="ketoacyl-synt"/>
    <property type="match status" value="1"/>
</dbReference>
<evidence type="ECO:0000256" key="4">
    <source>
        <dbReference type="ARBA" id="ARBA00022475"/>
    </source>
</evidence>
<keyword evidence="16" id="KW-1185">Reference proteome</keyword>
<evidence type="ECO:0000256" key="5">
    <source>
        <dbReference type="ARBA" id="ARBA00022519"/>
    </source>
</evidence>
<evidence type="ECO:0000256" key="7">
    <source>
        <dbReference type="ARBA" id="ARBA00022692"/>
    </source>
</evidence>
<protein>
    <recommendedName>
        <fullName evidence="11">Nodulation protein E</fullName>
    </recommendedName>
    <alternativeName>
        <fullName evidence="12">Host-specificity of nodulation protein B</fullName>
    </alternativeName>
</protein>
<organism evidence="15 16">
    <name type="scientific">Neomesorhizobium albiziae</name>
    <dbReference type="NCBI Taxonomy" id="335020"/>
    <lineage>
        <taxon>Bacteria</taxon>
        <taxon>Pseudomonadati</taxon>
        <taxon>Pseudomonadota</taxon>
        <taxon>Alphaproteobacteria</taxon>
        <taxon>Hyphomicrobiales</taxon>
        <taxon>Phyllobacteriaceae</taxon>
        <taxon>Neomesorhizobium</taxon>
    </lineage>
</organism>
<dbReference type="GO" id="GO:0005886">
    <property type="term" value="C:plasma membrane"/>
    <property type="evidence" value="ECO:0007669"/>
    <property type="project" value="UniProtKB-SubCell"/>
</dbReference>
<keyword evidence="4" id="KW-1003">Cell membrane</keyword>
<keyword evidence="8" id="KW-1133">Transmembrane helix</keyword>
<dbReference type="SMART" id="SM00825">
    <property type="entry name" value="PKS_KS"/>
    <property type="match status" value="1"/>
</dbReference>
<feature type="domain" description="Ketosynthase family 3 (KS3)" evidence="14">
    <location>
        <begin position="3"/>
        <end position="402"/>
    </location>
</feature>
<dbReference type="InterPro" id="IPR014030">
    <property type="entry name" value="Ketoacyl_synth_N"/>
</dbReference>
<dbReference type="NCBIfam" id="NF005589">
    <property type="entry name" value="PRK07314.1"/>
    <property type="match status" value="1"/>
</dbReference>
<dbReference type="CDD" id="cd00834">
    <property type="entry name" value="KAS_I_II"/>
    <property type="match status" value="1"/>
</dbReference>
<keyword evidence="7" id="KW-0812">Transmembrane</keyword>
<name>A0A1I3Y9U5_9HYPH</name>
<evidence type="ECO:0000256" key="1">
    <source>
        <dbReference type="ARBA" id="ARBA00004533"/>
    </source>
</evidence>
<dbReference type="InterPro" id="IPR020615">
    <property type="entry name" value="Thiolase_acyl_enz_int_AS"/>
</dbReference>
<evidence type="ECO:0000256" key="6">
    <source>
        <dbReference type="ARBA" id="ARBA00022679"/>
    </source>
</evidence>
<evidence type="ECO:0000259" key="14">
    <source>
        <dbReference type="PROSITE" id="PS52004"/>
    </source>
</evidence>
<dbReference type="PANTHER" id="PTHR11712">
    <property type="entry name" value="POLYKETIDE SYNTHASE-RELATED"/>
    <property type="match status" value="1"/>
</dbReference>
<evidence type="ECO:0000313" key="16">
    <source>
        <dbReference type="Proteomes" id="UP000323300"/>
    </source>
</evidence>